<protein>
    <submittedName>
        <fullName evidence="7">Transmembrane protein 176</fullName>
    </submittedName>
</protein>
<evidence type="ECO:0000256" key="1">
    <source>
        <dbReference type="ARBA" id="ARBA00004141"/>
    </source>
</evidence>
<keyword evidence="4 6" id="KW-1133">Transmembrane helix</keyword>
<accession>A0A1A7YMK4</accession>
<reference evidence="7" key="2">
    <citation type="submission" date="2016-06" db="EMBL/GenBank/DDBJ databases">
        <title>The genome of a short-lived fish provides insights into sex chromosome evolution and the genetic control of aging.</title>
        <authorList>
            <person name="Reichwald K."/>
            <person name="Felder M."/>
            <person name="Petzold A."/>
            <person name="Koch P."/>
            <person name="Groth M."/>
            <person name="Platzer M."/>
        </authorList>
    </citation>
    <scope>NUCLEOTIDE SEQUENCE</scope>
    <source>
        <tissue evidence="7">Brain</tissue>
    </source>
</reference>
<organism evidence="7">
    <name type="scientific">Iconisemion striatum</name>
    <dbReference type="NCBI Taxonomy" id="60296"/>
    <lineage>
        <taxon>Eukaryota</taxon>
        <taxon>Metazoa</taxon>
        <taxon>Chordata</taxon>
        <taxon>Craniata</taxon>
        <taxon>Vertebrata</taxon>
        <taxon>Euteleostomi</taxon>
        <taxon>Actinopterygii</taxon>
        <taxon>Neopterygii</taxon>
        <taxon>Teleostei</taxon>
        <taxon>Neoteleostei</taxon>
        <taxon>Acanthomorphata</taxon>
        <taxon>Ovalentaria</taxon>
        <taxon>Atherinomorphae</taxon>
        <taxon>Cyprinodontiformes</taxon>
        <taxon>Nothobranchiidae</taxon>
        <taxon>Iconisemion</taxon>
    </lineage>
</organism>
<dbReference type="EMBL" id="HADX01009147">
    <property type="protein sequence ID" value="SBP31379.1"/>
    <property type="molecule type" value="Transcribed_RNA"/>
</dbReference>
<name>A0A1A7YMK4_9TELE</name>
<sequence length="196" mass="21781">MTVEISKELMVQVHEDVNIIKLTTRQQALRAAIQRGETKCLGVSQVMLGLMVMSYSIPLHITEATDVVTFGVPWWTGLTFIAAGVIIAILEKHCTMKTMQFCFMVSVLSVVVSLVAVIIYSVDLDKNKDMSCVMELDTSCGMNKYTKLSRCLKASLLIFTLAQTVVSAVVCFLLIRLRHYFQQYSSISQAAEPVTS</sequence>
<gene>
    <name evidence="7" type="primary">TMEM176</name>
</gene>
<reference evidence="7" key="1">
    <citation type="submission" date="2016-05" db="EMBL/GenBank/DDBJ databases">
        <authorList>
            <person name="Lavstsen T."/>
            <person name="Jespersen J.S."/>
        </authorList>
    </citation>
    <scope>NUCLEOTIDE SEQUENCE</scope>
    <source>
        <tissue evidence="7">Brain</tissue>
    </source>
</reference>
<keyword evidence="5 6" id="KW-0472">Membrane</keyword>
<evidence type="ECO:0000256" key="3">
    <source>
        <dbReference type="ARBA" id="ARBA00022692"/>
    </source>
</evidence>
<evidence type="ECO:0000256" key="4">
    <source>
        <dbReference type="ARBA" id="ARBA00022989"/>
    </source>
</evidence>
<evidence type="ECO:0000256" key="5">
    <source>
        <dbReference type="ARBA" id="ARBA00023136"/>
    </source>
</evidence>
<dbReference type="PANTHER" id="PTHR23320:SF129">
    <property type="entry name" value="MEMBRANE-SPANNING 4-DOMAINS SUBFAMILY A MEMBER 15"/>
    <property type="match status" value="1"/>
</dbReference>
<evidence type="ECO:0000256" key="2">
    <source>
        <dbReference type="ARBA" id="ARBA00009565"/>
    </source>
</evidence>
<dbReference type="InterPro" id="IPR007237">
    <property type="entry name" value="CD20-like"/>
</dbReference>
<dbReference type="AlphaFoldDB" id="A0A1A7YMK4"/>
<dbReference type="InterPro" id="IPR030417">
    <property type="entry name" value="MS4A"/>
</dbReference>
<dbReference type="Pfam" id="PF04103">
    <property type="entry name" value="CD20"/>
    <property type="match status" value="1"/>
</dbReference>
<feature type="transmembrane region" description="Helical" evidence="6">
    <location>
        <begin position="67"/>
        <end position="89"/>
    </location>
</feature>
<feature type="transmembrane region" description="Helical" evidence="6">
    <location>
        <begin position="154"/>
        <end position="175"/>
    </location>
</feature>
<keyword evidence="3 6" id="KW-0812">Transmembrane</keyword>
<feature type="transmembrane region" description="Helical" evidence="6">
    <location>
        <begin position="101"/>
        <end position="122"/>
    </location>
</feature>
<comment type="similarity">
    <text evidence="2">Belongs to the MS4A family.</text>
</comment>
<proteinExistence type="inferred from homology"/>
<comment type="subcellular location">
    <subcellularLocation>
        <location evidence="1">Membrane</location>
        <topology evidence="1">Multi-pass membrane protein</topology>
    </subcellularLocation>
</comment>
<evidence type="ECO:0000313" key="7">
    <source>
        <dbReference type="EMBL" id="SBP31379.1"/>
    </source>
</evidence>
<dbReference type="GO" id="GO:0016020">
    <property type="term" value="C:membrane"/>
    <property type="evidence" value="ECO:0007669"/>
    <property type="project" value="UniProtKB-SubCell"/>
</dbReference>
<feature type="transmembrane region" description="Helical" evidence="6">
    <location>
        <begin position="40"/>
        <end position="61"/>
    </location>
</feature>
<dbReference type="PANTHER" id="PTHR23320">
    <property type="entry name" value="MEMBRANE-SPANNING 4-DOMAINS SUBFAMILY A MS4A -RELATED"/>
    <property type="match status" value="1"/>
</dbReference>
<evidence type="ECO:0000256" key="6">
    <source>
        <dbReference type="SAM" id="Phobius"/>
    </source>
</evidence>